<reference evidence="1" key="1">
    <citation type="submission" date="2021-04" db="EMBL/GenBank/DDBJ databases">
        <title>Draft genome sequence of Xylanibacillus composti strain K13.</title>
        <authorList>
            <person name="Uke A."/>
            <person name="Chhe C."/>
            <person name="Baramee S."/>
            <person name="Kosugi A."/>
        </authorList>
    </citation>
    <scope>NUCLEOTIDE SEQUENCE</scope>
    <source>
        <strain evidence="1">K13</strain>
    </source>
</reference>
<dbReference type="EMBL" id="BOVK01000028">
    <property type="protein sequence ID" value="GIQ69468.1"/>
    <property type="molecule type" value="Genomic_DNA"/>
</dbReference>
<sequence>MCYMNHRMFVDRLGRQFEEEVQAPVSAWSIEAGLSNKVTREGEFRPFFGATSVFPLSVEDREKCELLQFNLAALMRELAFVDPATFHITLHSFANMNNVSLDKQEVERAIASSESDVQAAFSKIRRQYAGSVIQMRALGVKTTWKEAVSLQFVPSSDADSSILLDLFAQLEEVYPLHKPYQPHVTLGYLLARPYRDTEVFRLKEAVREVNAMSMPVIALQVSDLVYQYHLDMNHYVTVYTLLDT</sequence>
<dbReference type="SUPFAM" id="SSF55144">
    <property type="entry name" value="LigT-like"/>
    <property type="match status" value="1"/>
</dbReference>
<dbReference type="Gene3D" id="3.90.1140.10">
    <property type="entry name" value="Cyclic phosphodiesterase"/>
    <property type="match status" value="1"/>
</dbReference>
<dbReference type="Proteomes" id="UP000677918">
    <property type="component" value="Unassembled WGS sequence"/>
</dbReference>
<dbReference type="AlphaFoldDB" id="A0A8J4H6M9"/>
<organism evidence="1 2">
    <name type="scientific">Xylanibacillus composti</name>
    <dbReference type="NCBI Taxonomy" id="1572762"/>
    <lineage>
        <taxon>Bacteria</taxon>
        <taxon>Bacillati</taxon>
        <taxon>Bacillota</taxon>
        <taxon>Bacilli</taxon>
        <taxon>Bacillales</taxon>
        <taxon>Paenibacillaceae</taxon>
        <taxon>Xylanibacillus</taxon>
    </lineage>
</organism>
<name>A0A8J4H6M9_9BACL</name>
<proteinExistence type="predicted"/>
<evidence type="ECO:0000313" key="1">
    <source>
        <dbReference type="EMBL" id="GIQ69468.1"/>
    </source>
</evidence>
<comment type="caution">
    <text evidence="1">The sequence shown here is derived from an EMBL/GenBank/DDBJ whole genome shotgun (WGS) entry which is preliminary data.</text>
</comment>
<dbReference type="InterPro" id="IPR009097">
    <property type="entry name" value="Cyclic_Pdiesterase"/>
</dbReference>
<protein>
    <submittedName>
        <fullName evidence="1">Uncharacterized protein</fullName>
    </submittedName>
</protein>
<evidence type="ECO:0000313" key="2">
    <source>
        <dbReference type="Proteomes" id="UP000677918"/>
    </source>
</evidence>
<accession>A0A8J4H6M9</accession>
<gene>
    <name evidence="1" type="ORF">XYCOK13_22920</name>
</gene>
<keyword evidence="2" id="KW-1185">Reference proteome</keyword>